<dbReference type="SUPFAM" id="SSF52091">
    <property type="entry name" value="SpoIIaa-like"/>
    <property type="match status" value="1"/>
</dbReference>
<evidence type="ECO:0000313" key="3">
    <source>
        <dbReference type="EMBL" id="SNY07168.1"/>
    </source>
</evidence>
<sequence length="259" mass="27426">MSSEVRHLVDRGQTYPLVQLTGVLDAGSAPTVRSVLLDLLAEQPEAVVVDVAGLSLDGPESAGVLRDVHRETADWPSAHLALCATDTALWQGTGWPVWPDRAQAFTALGEPGPEHRVSLELEPATGAARRSRELITEQCGRWDCPDLAGPACIVVTEMVNNVVAHARTPMIVLLATHGDGMSVAVRDRSETVPSFDGTPAPVTAYGGRGMLLIDSVSARWGSLRLDGGKVVWALIEDEEAAKATTRKPNGASMADPARG</sequence>
<gene>
    <name evidence="3" type="ORF">SAMN05421748_101787</name>
</gene>
<dbReference type="Proteomes" id="UP000219612">
    <property type="component" value="Unassembled WGS sequence"/>
</dbReference>
<feature type="domain" description="STAS" evidence="2">
    <location>
        <begin position="17"/>
        <end position="82"/>
    </location>
</feature>
<organism evidence="3 4">
    <name type="scientific">Paractinoplanes atraurantiacus</name>
    <dbReference type="NCBI Taxonomy" id="1036182"/>
    <lineage>
        <taxon>Bacteria</taxon>
        <taxon>Bacillati</taxon>
        <taxon>Actinomycetota</taxon>
        <taxon>Actinomycetes</taxon>
        <taxon>Micromonosporales</taxon>
        <taxon>Micromonosporaceae</taxon>
        <taxon>Paractinoplanes</taxon>
    </lineage>
</organism>
<dbReference type="GO" id="GO:0004674">
    <property type="term" value="F:protein serine/threonine kinase activity"/>
    <property type="evidence" value="ECO:0007669"/>
    <property type="project" value="UniProtKB-KW"/>
</dbReference>
<dbReference type="CDD" id="cd16936">
    <property type="entry name" value="HATPase_RsbW-like"/>
    <property type="match status" value="1"/>
</dbReference>
<keyword evidence="1" id="KW-0723">Serine/threonine-protein kinase</keyword>
<dbReference type="PANTHER" id="PTHR35526">
    <property type="entry name" value="ANTI-SIGMA-F FACTOR RSBW-RELATED"/>
    <property type="match status" value="1"/>
</dbReference>
<dbReference type="RefSeq" id="WP_245922764.1">
    <property type="nucleotide sequence ID" value="NZ_OBDY01000001.1"/>
</dbReference>
<dbReference type="PROSITE" id="PS50801">
    <property type="entry name" value="STAS"/>
    <property type="match status" value="1"/>
</dbReference>
<dbReference type="InterPro" id="IPR036890">
    <property type="entry name" value="HATPase_C_sf"/>
</dbReference>
<dbReference type="Gene3D" id="3.30.565.10">
    <property type="entry name" value="Histidine kinase-like ATPase, C-terminal domain"/>
    <property type="match status" value="1"/>
</dbReference>
<dbReference type="InterPro" id="IPR002645">
    <property type="entry name" value="STAS_dom"/>
</dbReference>
<protein>
    <recommendedName>
        <fullName evidence="2">STAS domain-containing protein</fullName>
    </recommendedName>
</protein>
<dbReference type="EMBL" id="OBDY01000001">
    <property type="protein sequence ID" value="SNY07168.1"/>
    <property type="molecule type" value="Genomic_DNA"/>
</dbReference>
<keyword evidence="4" id="KW-1185">Reference proteome</keyword>
<accession>A0A285F791</accession>
<dbReference type="PANTHER" id="PTHR35526:SF3">
    <property type="entry name" value="ANTI-SIGMA-F FACTOR RSBW"/>
    <property type="match status" value="1"/>
</dbReference>
<evidence type="ECO:0000256" key="1">
    <source>
        <dbReference type="ARBA" id="ARBA00022527"/>
    </source>
</evidence>
<dbReference type="Gene3D" id="3.30.750.24">
    <property type="entry name" value="STAS domain"/>
    <property type="match status" value="1"/>
</dbReference>
<proteinExistence type="predicted"/>
<evidence type="ECO:0000313" key="4">
    <source>
        <dbReference type="Proteomes" id="UP000219612"/>
    </source>
</evidence>
<dbReference type="Pfam" id="PF13581">
    <property type="entry name" value="HATPase_c_2"/>
    <property type="match status" value="1"/>
</dbReference>
<evidence type="ECO:0000259" key="2">
    <source>
        <dbReference type="PROSITE" id="PS50801"/>
    </source>
</evidence>
<dbReference type="InterPro" id="IPR036513">
    <property type="entry name" value="STAS_dom_sf"/>
</dbReference>
<keyword evidence="1" id="KW-0418">Kinase</keyword>
<dbReference type="AlphaFoldDB" id="A0A285F791"/>
<keyword evidence="1" id="KW-0808">Transferase</keyword>
<reference evidence="3 4" key="1">
    <citation type="submission" date="2017-09" db="EMBL/GenBank/DDBJ databases">
        <authorList>
            <person name="Ehlers B."/>
            <person name="Leendertz F.H."/>
        </authorList>
    </citation>
    <scope>NUCLEOTIDE SEQUENCE [LARGE SCALE GENOMIC DNA]</scope>
    <source>
        <strain evidence="3 4">CGMCC 4.6857</strain>
    </source>
</reference>
<dbReference type="InterPro" id="IPR050267">
    <property type="entry name" value="Anti-sigma-factor_SerPK"/>
</dbReference>
<dbReference type="InterPro" id="IPR003594">
    <property type="entry name" value="HATPase_dom"/>
</dbReference>
<name>A0A285F791_9ACTN</name>